<proteinExistence type="predicted"/>
<organism evidence="2 3">
    <name type="scientific">Nonomuraea purpurea</name>
    <dbReference type="NCBI Taxonomy" id="1849276"/>
    <lineage>
        <taxon>Bacteria</taxon>
        <taxon>Bacillati</taxon>
        <taxon>Actinomycetota</taxon>
        <taxon>Actinomycetes</taxon>
        <taxon>Streptosporangiales</taxon>
        <taxon>Streptosporangiaceae</taxon>
        <taxon>Nonomuraea</taxon>
    </lineage>
</organism>
<evidence type="ECO:0000313" key="3">
    <source>
        <dbReference type="Proteomes" id="UP001595851"/>
    </source>
</evidence>
<keyword evidence="3" id="KW-1185">Reference proteome</keyword>
<reference evidence="3" key="1">
    <citation type="journal article" date="2019" name="Int. J. Syst. Evol. Microbiol.">
        <title>The Global Catalogue of Microorganisms (GCM) 10K type strain sequencing project: providing services to taxonomists for standard genome sequencing and annotation.</title>
        <authorList>
            <consortium name="The Broad Institute Genomics Platform"/>
            <consortium name="The Broad Institute Genome Sequencing Center for Infectious Disease"/>
            <person name="Wu L."/>
            <person name="Ma J."/>
        </authorList>
    </citation>
    <scope>NUCLEOTIDE SEQUENCE [LARGE SCALE GENOMIC DNA]</scope>
    <source>
        <strain evidence="3">TBRC 1276</strain>
    </source>
</reference>
<gene>
    <name evidence="2" type="ORF">ACFOY2_13105</name>
</gene>
<dbReference type="EMBL" id="JBHSBI010000005">
    <property type="protein sequence ID" value="MFC4008165.1"/>
    <property type="molecule type" value="Genomic_DNA"/>
</dbReference>
<feature type="signal peptide" evidence="1">
    <location>
        <begin position="1"/>
        <end position="21"/>
    </location>
</feature>
<comment type="caution">
    <text evidence="2">The sequence shown here is derived from an EMBL/GenBank/DDBJ whole genome shotgun (WGS) entry which is preliminary data.</text>
</comment>
<evidence type="ECO:0000256" key="1">
    <source>
        <dbReference type="SAM" id="SignalP"/>
    </source>
</evidence>
<protein>
    <recommendedName>
        <fullName evidence="4">Lipoprotein</fullName>
    </recommendedName>
</protein>
<keyword evidence="1" id="KW-0732">Signal</keyword>
<name>A0ABV8G2E1_9ACTN</name>
<dbReference type="RefSeq" id="WP_357808015.1">
    <property type="nucleotide sequence ID" value="NZ_JBHSBI010000005.1"/>
</dbReference>
<sequence>MAVAAATLTLAALTTACGALGQAVDCNTAASEASKIASEWSTAVTANVTDKKAVQDASSTAADKTKELAGKYDGEVAAALNDLASGFGSMKEGDLNSITEFSGKVNGFTSKITNACT</sequence>
<accession>A0ABV8G2E1</accession>
<evidence type="ECO:0000313" key="2">
    <source>
        <dbReference type="EMBL" id="MFC4008165.1"/>
    </source>
</evidence>
<evidence type="ECO:0008006" key="4">
    <source>
        <dbReference type="Google" id="ProtNLM"/>
    </source>
</evidence>
<feature type="chain" id="PRO_5045966598" description="Lipoprotein" evidence="1">
    <location>
        <begin position="22"/>
        <end position="117"/>
    </location>
</feature>
<dbReference type="Proteomes" id="UP001595851">
    <property type="component" value="Unassembled WGS sequence"/>
</dbReference>